<evidence type="ECO:0000256" key="2">
    <source>
        <dbReference type="SAM" id="MobiDB-lite"/>
    </source>
</evidence>
<feature type="repeat" description="WD" evidence="1">
    <location>
        <begin position="317"/>
        <end position="349"/>
    </location>
</feature>
<dbReference type="InterPro" id="IPR036322">
    <property type="entry name" value="WD40_repeat_dom_sf"/>
</dbReference>
<reference evidence="3 4" key="1">
    <citation type="journal article" date="2009" name="Nature">
        <title>Evolution of pathogenicity and sexual reproduction in eight Candida genomes.</title>
        <authorList>
            <person name="Butler G."/>
            <person name="Rasmussen M.D."/>
            <person name="Lin M.F."/>
            <person name="Santos M.A."/>
            <person name="Sakthikumar S."/>
            <person name="Munro C.A."/>
            <person name="Rheinbay E."/>
            <person name="Grabherr M."/>
            <person name="Forche A."/>
            <person name="Reedy J.L."/>
            <person name="Agrafioti I."/>
            <person name="Arnaud M.B."/>
            <person name="Bates S."/>
            <person name="Brown A.J."/>
            <person name="Brunke S."/>
            <person name="Costanzo M.C."/>
            <person name="Fitzpatrick D.A."/>
            <person name="de Groot P.W."/>
            <person name="Harris D."/>
            <person name="Hoyer L.L."/>
            <person name="Hube B."/>
            <person name="Klis F.M."/>
            <person name="Kodira C."/>
            <person name="Lennard N."/>
            <person name="Logue M.E."/>
            <person name="Martin R."/>
            <person name="Neiman A.M."/>
            <person name="Nikolaou E."/>
            <person name="Quail M.A."/>
            <person name="Quinn J."/>
            <person name="Santos M.C."/>
            <person name="Schmitzberger F.F."/>
            <person name="Sherlock G."/>
            <person name="Shah P."/>
            <person name="Silverstein K.A."/>
            <person name="Skrzypek M.S."/>
            <person name="Soll D."/>
            <person name="Staggs R."/>
            <person name="Stansfield I."/>
            <person name="Stumpf M.P."/>
            <person name="Sudbery P.E."/>
            <person name="Srikantha T."/>
            <person name="Zeng Q."/>
            <person name="Berman J."/>
            <person name="Berriman M."/>
            <person name="Heitman J."/>
            <person name="Gow N.A."/>
            <person name="Lorenz M.C."/>
            <person name="Birren B.W."/>
            <person name="Kellis M."/>
            <person name="Cuomo C.A."/>
        </authorList>
    </citation>
    <scope>NUCLEOTIDE SEQUENCE [LARGE SCALE GENOMIC DNA]</scope>
    <source>
        <strain evidence="4">ATCC MYA-3404 / T1</strain>
    </source>
</reference>
<dbReference type="STRING" id="294747.C5MBW8"/>
<dbReference type="Pfam" id="PF00400">
    <property type="entry name" value="WD40"/>
    <property type="match status" value="4"/>
</dbReference>
<dbReference type="GO" id="GO:0000974">
    <property type="term" value="C:Prp19 complex"/>
    <property type="evidence" value="ECO:0007669"/>
    <property type="project" value="EnsemblFungi"/>
</dbReference>
<dbReference type="PROSITE" id="PS50294">
    <property type="entry name" value="WD_REPEATS_REGION"/>
    <property type="match status" value="2"/>
</dbReference>
<accession>C5MBW8</accession>
<dbReference type="EMBL" id="GG692398">
    <property type="protein sequence ID" value="EER33135.1"/>
    <property type="molecule type" value="Genomic_DNA"/>
</dbReference>
<organism evidence="3 4">
    <name type="scientific">Candida tropicalis (strain ATCC MYA-3404 / T1)</name>
    <name type="common">Yeast</name>
    <dbReference type="NCBI Taxonomy" id="294747"/>
    <lineage>
        <taxon>Eukaryota</taxon>
        <taxon>Fungi</taxon>
        <taxon>Dikarya</taxon>
        <taxon>Ascomycota</taxon>
        <taxon>Saccharomycotina</taxon>
        <taxon>Pichiomycetes</taxon>
        <taxon>Debaryomycetaceae</taxon>
        <taxon>Candida/Lodderomyces clade</taxon>
        <taxon>Candida</taxon>
    </lineage>
</organism>
<dbReference type="InterPro" id="IPR015943">
    <property type="entry name" value="WD40/YVTN_repeat-like_dom_sf"/>
</dbReference>
<dbReference type="InterPro" id="IPR001680">
    <property type="entry name" value="WD40_rpt"/>
</dbReference>
<dbReference type="GO" id="GO:0000389">
    <property type="term" value="P:mRNA 3'-splice site recognition"/>
    <property type="evidence" value="ECO:0007669"/>
    <property type="project" value="EnsemblFungi"/>
</dbReference>
<evidence type="ECO:0000256" key="1">
    <source>
        <dbReference type="PROSITE-ProRule" id="PRU00221"/>
    </source>
</evidence>
<dbReference type="GO" id="GO:0000348">
    <property type="term" value="P:mRNA branch site recognition"/>
    <property type="evidence" value="ECO:0007669"/>
    <property type="project" value="EnsemblFungi"/>
</dbReference>
<dbReference type="PANTHER" id="PTHR43979">
    <property type="entry name" value="PRE-MRNA-PROCESSING FACTOR 17"/>
    <property type="match status" value="1"/>
</dbReference>
<feature type="repeat" description="WD" evidence="1">
    <location>
        <begin position="175"/>
        <end position="209"/>
    </location>
</feature>
<feature type="repeat" description="WD" evidence="1">
    <location>
        <begin position="230"/>
        <end position="271"/>
    </location>
</feature>
<feature type="compositionally biased region" description="Acidic residues" evidence="2">
    <location>
        <begin position="10"/>
        <end position="20"/>
    </location>
</feature>
<keyword evidence="1" id="KW-0853">WD repeat</keyword>
<dbReference type="eggNOG" id="KOG0282">
    <property type="taxonomic scope" value="Eukaryota"/>
</dbReference>
<sequence>MSIVQGYTSSEDESDLQEEEQQQHTIIEPPTKKVKTFSGEFQSLPITNLHDDETIKSRKISKDAKKLAKQLKNKRYKNGKSDPWSHHSSSNEEDDDQQPLIKEQQQEVVVEVEEKEESSSSDPLFEPSSEYVGSEEFDYQGRTYMNIPKYLSIDLTLPSGTNNECFVPKKIIHKFPGHSKGVNKLQFFPNSGHLLLSCGNDGLIKLWSIYGRSKDDNEDDDKKYELLRIFKGHTMAVKDIKFNSKGDKFLSCGYDKRIHLWDTKTGNVLKTINVKAIPNVLLFNPKNEDEFIVGLNNFKIEHYKFSSIQYRIPIQIYDHHQGGIIDLVNLKNSNLFISSSDDKTVRFWKWQINIPEKVITDPSQHSLPSIQPHPMARYIALQSMDNSVKVIHSYDKFKWYKKKVFRGHQVAGYGIEIGFSPDGKIIMSGDSKGSAYFWDWKTCKLVKKLKLCDKPVKCIVFHPQESSKVAVAGSSGEIYYCD</sequence>
<dbReference type="PROSITE" id="PS50082">
    <property type="entry name" value="WD_REPEATS_2"/>
    <property type="match status" value="3"/>
</dbReference>
<feature type="compositionally biased region" description="Basic residues" evidence="2">
    <location>
        <begin position="67"/>
        <end position="78"/>
    </location>
</feature>
<protein>
    <submittedName>
        <fullName evidence="3">Uncharacterized protein</fullName>
    </submittedName>
</protein>
<keyword evidence="4" id="KW-1185">Reference proteome</keyword>
<dbReference type="RefSeq" id="XP_002549263.1">
    <property type="nucleotide sequence ID" value="XM_002549217.1"/>
</dbReference>
<feature type="region of interest" description="Disordered" evidence="2">
    <location>
        <begin position="1"/>
        <end position="128"/>
    </location>
</feature>
<dbReference type="GO" id="GO:0000386">
    <property type="term" value="F:second spliceosomal transesterification activity"/>
    <property type="evidence" value="ECO:0007669"/>
    <property type="project" value="EnsemblFungi"/>
</dbReference>
<dbReference type="AlphaFoldDB" id="C5MBW8"/>
<name>C5MBW8_CANTT</name>
<dbReference type="Proteomes" id="UP000002037">
    <property type="component" value="Unassembled WGS sequence"/>
</dbReference>
<proteinExistence type="predicted"/>
<feature type="compositionally biased region" description="Basic and acidic residues" evidence="2">
    <location>
        <begin position="49"/>
        <end position="66"/>
    </location>
</feature>
<dbReference type="KEGG" id="ctp:CTRG_03560"/>
<dbReference type="GO" id="GO:0071014">
    <property type="term" value="C:post-mRNA release spliceosomal complex"/>
    <property type="evidence" value="ECO:0007669"/>
    <property type="project" value="EnsemblFungi"/>
</dbReference>
<dbReference type="VEuPathDB" id="FungiDB:CTRG_03560"/>
<evidence type="ECO:0000313" key="3">
    <source>
        <dbReference type="EMBL" id="EER33135.1"/>
    </source>
</evidence>
<dbReference type="GO" id="GO:0034399">
    <property type="term" value="C:nuclear periphery"/>
    <property type="evidence" value="ECO:0007669"/>
    <property type="project" value="EnsemblFungi"/>
</dbReference>
<dbReference type="PANTHER" id="PTHR43979:SF1">
    <property type="entry name" value="PRE-MRNA-PROCESSING FACTOR 17"/>
    <property type="match status" value="1"/>
</dbReference>
<dbReference type="Gene3D" id="2.130.10.10">
    <property type="entry name" value="YVTN repeat-like/Quinoprotein amine dehydrogenase"/>
    <property type="match status" value="1"/>
</dbReference>
<dbReference type="SMART" id="SM00320">
    <property type="entry name" value="WD40"/>
    <property type="match status" value="5"/>
</dbReference>
<dbReference type="GO" id="GO:0003729">
    <property type="term" value="F:mRNA binding"/>
    <property type="evidence" value="ECO:0007669"/>
    <property type="project" value="TreeGrafter"/>
</dbReference>
<dbReference type="GeneID" id="8297415"/>
<evidence type="ECO:0000313" key="4">
    <source>
        <dbReference type="Proteomes" id="UP000002037"/>
    </source>
</evidence>
<gene>
    <name evidence="3" type="ORF">CTRG_03560</name>
</gene>
<dbReference type="GO" id="GO:0000350">
    <property type="term" value="P:generation of catalytic spliceosome for second transesterification step"/>
    <property type="evidence" value="ECO:0007669"/>
    <property type="project" value="EnsemblFungi"/>
</dbReference>
<dbReference type="GO" id="GO:0071013">
    <property type="term" value="C:catalytic step 2 spliceosome"/>
    <property type="evidence" value="ECO:0007669"/>
    <property type="project" value="InterPro"/>
</dbReference>
<dbReference type="HOGENOM" id="CLU_022571_0_0_1"/>
<dbReference type="SUPFAM" id="SSF50978">
    <property type="entry name" value="WD40 repeat-like"/>
    <property type="match status" value="1"/>
</dbReference>
<dbReference type="OrthoDB" id="10257301at2759"/>
<dbReference type="InterPro" id="IPR032847">
    <property type="entry name" value="PRPF17"/>
</dbReference>
<dbReference type="GO" id="GO:0045292">
    <property type="term" value="P:mRNA cis splicing, via spliceosome"/>
    <property type="evidence" value="ECO:0007669"/>
    <property type="project" value="EnsemblFungi"/>
</dbReference>